<accession>A0A3B5B1E9</accession>
<organism evidence="5">
    <name type="scientific">Stegastes partitus</name>
    <name type="common">bicolor damselfish</name>
    <dbReference type="NCBI Taxonomy" id="144197"/>
    <lineage>
        <taxon>Eukaryota</taxon>
        <taxon>Metazoa</taxon>
        <taxon>Chordata</taxon>
        <taxon>Craniata</taxon>
        <taxon>Vertebrata</taxon>
        <taxon>Euteleostomi</taxon>
        <taxon>Actinopterygii</taxon>
        <taxon>Neopterygii</taxon>
        <taxon>Teleostei</taxon>
        <taxon>Neoteleostei</taxon>
        <taxon>Acanthomorphata</taxon>
        <taxon>Ovalentaria</taxon>
        <taxon>Pomacentridae</taxon>
        <taxon>Stegastes</taxon>
    </lineage>
</organism>
<dbReference type="InterPro" id="IPR026153">
    <property type="entry name" value="Treslin"/>
</dbReference>
<name>A0A3B5B1E9_9TELE</name>
<feature type="compositionally biased region" description="Basic and acidic residues" evidence="1">
    <location>
        <begin position="590"/>
        <end position="615"/>
    </location>
</feature>
<dbReference type="STRING" id="144197.ENSSPAP00000027428"/>
<dbReference type="GO" id="GO:0003682">
    <property type="term" value="F:chromatin binding"/>
    <property type="evidence" value="ECO:0007669"/>
    <property type="project" value="TreeGrafter"/>
</dbReference>
<evidence type="ECO:0000313" key="5">
    <source>
        <dbReference type="Ensembl" id="ENSSPAP00000027428.1"/>
    </source>
</evidence>
<dbReference type="GO" id="GO:0006260">
    <property type="term" value="P:DNA replication"/>
    <property type="evidence" value="ECO:0007669"/>
    <property type="project" value="InterPro"/>
</dbReference>
<feature type="compositionally biased region" description="Polar residues" evidence="1">
    <location>
        <begin position="1233"/>
        <end position="1265"/>
    </location>
</feature>
<dbReference type="GO" id="GO:0010212">
    <property type="term" value="P:response to ionizing radiation"/>
    <property type="evidence" value="ECO:0007669"/>
    <property type="project" value="InterPro"/>
</dbReference>
<dbReference type="InterPro" id="IPR032746">
    <property type="entry name" value="Treslin_M"/>
</dbReference>
<dbReference type="GO" id="GO:0007095">
    <property type="term" value="P:mitotic G2 DNA damage checkpoint signaling"/>
    <property type="evidence" value="ECO:0007669"/>
    <property type="project" value="TreeGrafter"/>
</dbReference>
<feature type="compositionally biased region" description="Polar residues" evidence="1">
    <location>
        <begin position="1195"/>
        <end position="1205"/>
    </location>
</feature>
<feature type="compositionally biased region" description="Polar residues" evidence="1">
    <location>
        <begin position="1009"/>
        <end position="1023"/>
    </location>
</feature>
<feature type="region of interest" description="Disordered" evidence="1">
    <location>
        <begin position="542"/>
        <end position="563"/>
    </location>
</feature>
<dbReference type="InterPro" id="IPR053920">
    <property type="entry name" value="Treslin_STD"/>
</dbReference>
<feature type="region of interest" description="Disordered" evidence="1">
    <location>
        <begin position="589"/>
        <end position="621"/>
    </location>
</feature>
<evidence type="ECO:0000256" key="1">
    <source>
        <dbReference type="SAM" id="MobiDB-lite"/>
    </source>
</evidence>
<dbReference type="GO" id="GO:0005634">
    <property type="term" value="C:nucleus"/>
    <property type="evidence" value="ECO:0007669"/>
    <property type="project" value="InterPro"/>
</dbReference>
<dbReference type="GO" id="GO:0033314">
    <property type="term" value="P:mitotic DNA replication checkpoint signaling"/>
    <property type="evidence" value="ECO:0007669"/>
    <property type="project" value="InterPro"/>
</dbReference>
<feature type="compositionally biased region" description="Polar residues" evidence="1">
    <location>
        <begin position="1274"/>
        <end position="1283"/>
    </location>
</feature>
<feature type="compositionally biased region" description="Basic and acidic residues" evidence="1">
    <location>
        <begin position="1420"/>
        <end position="1429"/>
    </location>
</feature>
<evidence type="ECO:0000259" key="4">
    <source>
        <dbReference type="Pfam" id="PF21855"/>
    </source>
</evidence>
<dbReference type="GeneTree" id="ENSGT00390000005222"/>
<feature type="region of interest" description="Disordered" evidence="1">
    <location>
        <begin position="861"/>
        <end position="884"/>
    </location>
</feature>
<dbReference type="Pfam" id="PF21855">
    <property type="entry name" value="Treslin_STD"/>
    <property type="match status" value="1"/>
</dbReference>
<feature type="region of interest" description="Disordered" evidence="1">
    <location>
        <begin position="998"/>
        <end position="1056"/>
    </location>
</feature>
<feature type="region of interest" description="Disordered" evidence="1">
    <location>
        <begin position="133"/>
        <end position="159"/>
    </location>
</feature>
<dbReference type="GO" id="GO:0030174">
    <property type="term" value="P:regulation of DNA-templated DNA replication initiation"/>
    <property type="evidence" value="ECO:0007669"/>
    <property type="project" value="TreeGrafter"/>
</dbReference>
<feature type="compositionally biased region" description="Polar residues" evidence="1">
    <location>
        <begin position="1388"/>
        <end position="1400"/>
    </location>
</feature>
<feature type="region of interest" description="Disordered" evidence="1">
    <location>
        <begin position="1730"/>
        <end position="1749"/>
    </location>
</feature>
<feature type="compositionally biased region" description="Low complexity" evidence="1">
    <location>
        <begin position="1330"/>
        <end position="1348"/>
    </location>
</feature>
<feature type="domain" description="Treslin STD" evidence="4">
    <location>
        <begin position="626"/>
        <end position="757"/>
    </location>
</feature>
<feature type="region of interest" description="Disordered" evidence="1">
    <location>
        <begin position="1180"/>
        <end position="1357"/>
    </location>
</feature>
<sequence>MAVHNLVFVIDVDYGDHDSGDQLDVRNHFLKRGVLHILLHFGYKYGFEKVRWGYKFFESRTGRNASLVSRVSDFKELRRKTFEDFEEEFEAKFDVKDKACSSQHKQQPNQCASVQNALKETLLDFQWDRPDITSPTKLSLRPRKPSRAGKPSVSQEDDISSNGRNVVFIVSQCPLSKTQLVDYLSLRDNVLPADVTEYILSKGLHDMLLQRKVVLHWIDNRSHIQVSTAVVRCDDHFGSDKLCEALAQVGGRVIPVVALLNLCCNHKPDSGLMREAFPFKSSIEYLLSSERLYRLAFPVIGGVLRWEQGNMTQICGVMAEPVSRRQRLLPEPVEVCLKGVLQGWDASSLTQTSTESWVLQCSSSTDQAAAALQHLLLELSNSTGSVALAEVNDNGLVYPAVLSPLSHSTALLTVLQPVITHPDQILTTENIALTTAETSADLPDVVSSVLGVVYDIMKEDADTVSDEVEDQPVPEWALQELSHSQLTTSTLGSWFPQSDQSGVTSHLMESMGLLYAVPEQKEEEEELSVLQQELISGLAGLYQTSQDSDNRDKKRGAQCTPVKQKMKTMSRSLQMLNVARLNVKAQKTQAEVEHLGTEGKGADRPAKRRSSDRNKSGGASTFSESELLCHLKSSYEKTVAERDSSLLTGAQQLLSAVKNFFAKTSLFVQQHLLKTSKSIRQLYGMSADVDSKVRECQLQVVLRLELCKLFSSKQTDSLDVDQMAEEVHYKNLTIAFLHHVRFLTAVPRVLADVYHSLGTQLPEALVAALPDDFFSDESVVKDSISPSATSPTPSTRSLVSDGLQDLRNRSANKRRCGMLTRHRSMTESSQSLRQIEMPKKTKKAVTKVRRNLFNQEIVSPSKKAKLPRSQSMSVVEGRKRKRSLSENHKLLTRKVCETPAHKQVFSRLLHRQKMGRRSALNEECIVEESPVKPAEDLRRSPRIKKFARRHSSIFYSSSQPRSRNLDRALSVSQLTLSDGKISEVNVKTVRSPMRLLFGAADSPNRHSDQSGTTRSPNKTPTKSPSKHGRTMKSPVAGSSGSLGMALRGSPFRSPARKPLVVQTPTKQNPVRSPLKGILRTPVKALLECSSSAGLHLFNSPISRTPKKSVTWSPSPRKCRVVENSATFKVPESHCIASSSSLRQVKTPDKFRSPVKSTNTKRDIFKSLEKTCQVSLMRISEQENSDILNPEENQRSSKNTHNNISTPERGDTVSLLEMPLPQSTPPPDNHLSPHPTTSTENFTPSPTHQMITRSGRTPGKNSNTASPCEPVFTPQGGTTLSEGTDASVRSAKFLARKRSGQGGRITRQSLRSQSSEDVSSNLNTESAENCDLSSETDSSSYTDSQQFDSSHGKSATTDDDSIDIVDAAVVKTQFSGGLKMNISFSRKSSLSGEDYLSNTVSPKRRVPSKDTPGRTYGFRQTPDRQQREAAARLGYGNDSPRFSTPRGPARRSQKCTGTPNPLTYQVEMEMQTSGLPKLKIKRTDSMNAGDFVLDGGPRSGGQSPVVGVKAQLESPLALFSRHRDPGCVSPSICAHVTPAKSTPGKGGSVQTYICQSYTPTRHPTGTVSPVAIADVIPLTPSPQSLGKVTPDNLNSWPRRKRAQIGVLGGRDRGLKGEPQLEELLEEAELGVSRLQDIEDTDEPSNNKVEILTSRQSAPVEADESPLSPVEDLLWMEKLPHDCTAPQTAEEEIIWASENGEGATPPSSKVRKPVTASGILALTQSPLLFKSKTGSASKRTPNFKGKTHTLF</sequence>
<dbReference type="Pfam" id="PF15292">
    <property type="entry name" value="Treslin_M"/>
    <property type="match status" value="1"/>
</dbReference>
<feature type="region of interest" description="Disordered" evidence="1">
    <location>
        <begin position="1388"/>
        <end position="1460"/>
    </location>
</feature>
<dbReference type="Ensembl" id="ENSSPAT00000027875.1">
    <property type="protein sequence ID" value="ENSSPAP00000027428.1"/>
    <property type="gene ID" value="ENSSPAG00000020648.1"/>
</dbReference>
<feature type="domain" description="Treslin M" evidence="2">
    <location>
        <begin position="275"/>
        <end position="415"/>
    </location>
</feature>
<dbReference type="Pfam" id="PF21854">
    <property type="entry name" value="Treslin_N"/>
    <property type="match status" value="1"/>
</dbReference>
<evidence type="ECO:0000259" key="2">
    <source>
        <dbReference type="Pfam" id="PF15292"/>
    </source>
</evidence>
<dbReference type="InterPro" id="IPR053919">
    <property type="entry name" value="Treslin_N"/>
</dbReference>
<dbReference type="PANTHER" id="PTHR21556">
    <property type="entry name" value="TRESLIN"/>
    <property type="match status" value="1"/>
</dbReference>
<feature type="compositionally biased region" description="Polar residues" evidence="1">
    <location>
        <begin position="1305"/>
        <end position="1326"/>
    </location>
</feature>
<feature type="domain" description="Treslin N-terminal" evidence="3">
    <location>
        <begin position="25"/>
        <end position="191"/>
    </location>
</feature>
<reference evidence="5" key="1">
    <citation type="submission" date="2023-09" db="UniProtKB">
        <authorList>
            <consortium name="Ensembl"/>
        </authorList>
    </citation>
    <scope>IDENTIFICATION</scope>
</reference>
<protein>
    <submittedName>
        <fullName evidence="5">TOPBP1 interacting checkpoint and replication regulator</fullName>
    </submittedName>
</protein>
<dbReference type="PANTHER" id="PTHR21556:SF2">
    <property type="entry name" value="TRESLIN"/>
    <property type="match status" value="1"/>
</dbReference>
<evidence type="ECO:0000259" key="3">
    <source>
        <dbReference type="Pfam" id="PF21854"/>
    </source>
</evidence>
<proteinExistence type="predicted"/>